<evidence type="ECO:0000313" key="2">
    <source>
        <dbReference type="EMBL" id="RCJ19279.1"/>
    </source>
</evidence>
<gene>
    <name evidence="2" type="ORF">A6770_31985</name>
</gene>
<name>A0A367Q540_9NOSO</name>
<proteinExistence type="predicted"/>
<keyword evidence="3" id="KW-1185">Reference proteome</keyword>
<feature type="compositionally biased region" description="Low complexity" evidence="1">
    <location>
        <begin position="223"/>
        <end position="236"/>
    </location>
</feature>
<comment type="caution">
    <text evidence="2">The sequence shown here is derived from an EMBL/GenBank/DDBJ whole genome shotgun (WGS) entry which is preliminary data.</text>
</comment>
<reference evidence="2" key="1">
    <citation type="submission" date="2016-04" db="EMBL/GenBank/DDBJ databases">
        <authorList>
            <person name="Tabuchi Yagui T.R."/>
        </authorList>
    </citation>
    <scope>NUCLEOTIDE SEQUENCE [LARGE SCALE GENOMIC DNA]</scope>
    <source>
        <strain evidence="2">NIES-26</strain>
    </source>
</reference>
<protein>
    <recommendedName>
        <fullName evidence="4">DnaA N-terminal domain-containing protein</fullName>
    </recommendedName>
</protein>
<feature type="region of interest" description="Disordered" evidence="1">
    <location>
        <begin position="223"/>
        <end position="298"/>
    </location>
</feature>
<evidence type="ECO:0008006" key="4">
    <source>
        <dbReference type="Google" id="ProtNLM"/>
    </source>
</evidence>
<evidence type="ECO:0000256" key="1">
    <source>
        <dbReference type="SAM" id="MobiDB-lite"/>
    </source>
</evidence>
<sequence>MSLTLNTSKIPSPKSGTTCFKNQTSFLAWEAHSRDTLKVKRCYVDVAGGDLIAGILLSQIIYWHLPDDSGQSRLKIERDGHKWLAKKRSDWWNECRITPKQFDSAIRLLESKHLIKTTIYKFDNSPTKHIRVDWESFLSALAQVVQDPVISPERVKTLAASGCDENGNLPLSEIPKKVISENGNLPLSEIPKKVISKKGKFQFPKRLILKFPKGKNTYIETEITTETTSPSSQTLTQHPKTQAGEGGVKKNYNEEKQPIPKSLTLRVRKFRLDGNRQDPNLLTSLSNKSESPHQHENLSCGKNIAPPLFDKAEQTNKPVPQDPFLNKRQFIPAKGTYKSSSCDPWMVSANMPNEEFSQWLFDKRYKHLPGKMLSDAKAEIRNNFERASDLWNEFQAEKQPTSSTASTASCECSPIGYFANRSVDWHKATFSELLDRVDEFALDKAIASFSTRYDQQHPGATEKWLEWIKLTHPSMYSHLHPQAA</sequence>
<dbReference type="EMBL" id="LXQD01000341">
    <property type="protein sequence ID" value="RCJ19279.1"/>
    <property type="molecule type" value="Genomic_DNA"/>
</dbReference>
<evidence type="ECO:0000313" key="3">
    <source>
        <dbReference type="Proteomes" id="UP000252107"/>
    </source>
</evidence>
<feature type="compositionally biased region" description="Basic and acidic residues" evidence="1">
    <location>
        <begin position="247"/>
        <end position="258"/>
    </location>
</feature>
<organism evidence="2 3">
    <name type="scientific">Nostoc minutum NIES-26</name>
    <dbReference type="NCBI Taxonomy" id="1844469"/>
    <lineage>
        <taxon>Bacteria</taxon>
        <taxon>Bacillati</taxon>
        <taxon>Cyanobacteriota</taxon>
        <taxon>Cyanophyceae</taxon>
        <taxon>Nostocales</taxon>
        <taxon>Nostocaceae</taxon>
        <taxon>Nostoc</taxon>
    </lineage>
</organism>
<feature type="compositionally biased region" description="Polar residues" evidence="1">
    <location>
        <begin position="277"/>
        <end position="289"/>
    </location>
</feature>
<dbReference type="AlphaFoldDB" id="A0A367Q540"/>
<dbReference type="Proteomes" id="UP000252107">
    <property type="component" value="Unassembled WGS sequence"/>
</dbReference>
<accession>A0A367Q540</accession>